<dbReference type="EMBL" id="KZ678130">
    <property type="protein sequence ID" value="PSN71819.1"/>
    <property type="molecule type" value="Genomic_DNA"/>
</dbReference>
<organism evidence="2 3">
    <name type="scientific">Corynespora cassiicola Philippines</name>
    <dbReference type="NCBI Taxonomy" id="1448308"/>
    <lineage>
        <taxon>Eukaryota</taxon>
        <taxon>Fungi</taxon>
        <taxon>Dikarya</taxon>
        <taxon>Ascomycota</taxon>
        <taxon>Pezizomycotina</taxon>
        <taxon>Dothideomycetes</taxon>
        <taxon>Pleosporomycetidae</taxon>
        <taxon>Pleosporales</taxon>
        <taxon>Corynesporascaceae</taxon>
        <taxon>Corynespora</taxon>
    </lineage>
</organism>
<sequence>MRYAFASLLALASAVSAVGNAVVENKSTSKFYLWSVGGAVGDRQTVEPGAQYSEALRRDPTTGGISIKITKTDDGLYTGAPTQQFAYSLDGEQVWYDLSTTFGDPFSGQRVTVTSGGGGTIDWPQGTNPGGSQVKVTSSDDNVVLTVYGSA</sequence>
<protein>
    <recommendedName>
        <fullName evidence="4">BYS1 domain protein</fullName>
    </recommendedName>
</protein>
<dbReference type="STRING" id="1448308.A0A2T2P2F7"/>
<evidence type="ECO:0000313" key="3">
    <source>
        <dbReference type="Proteomes" id="UP000240883"/>
    </source>
</evidence>
<keyword evidence="1" id="KW-0732">Signal</keyword>
<dbReference type="AlphaFoldDB" id="A0A2T2P2F7"/>
<dbReference type="Pfam" id="PF04681">
    <property type="entry name" value="Bys1"/>
    <property type="match status" value="1"/>
</dbReference>
<keyword evidence="3" id="KW-1185">Reference proteome</keyword>
<evidence type="ECO:0000313" key="2">
    <source>
        <dbReference type="EMBL" id="PSN71819.1"/>
    </source>
</evidence>
<proteinExistence type="predicted"/>
<dbReference type="InterPro" id="IPR006771">
    <property type="entry name" value="CetA-like"/>
</dbReference>
<feature type="chain" id="PRO_5015749906" description="BYS1 domain protein" evidence="1">
    <location>
        <begin position="18"/>
        <end position="151"/>
    </location>
</feature>
<evidence type="ECO:0000256" key="1">
    <source>
        <dbReference type="SAM" id="SignalP"/>
    </source>
</evidence>
<dbReference type="Proteomes" id="UP000240883">
    <property type="component" value="Unassembled WGS sequence"/>
</dbReference>
<accession>A0A2T2P2F7</accession>
<evidence type="ECO:0008006" key="4">
    <source>
        <dbReference type="Google" id="ProtNLM"/>
    </source>
</evidence>
<dbReference type="PANTHER" id="PTHR36195:SF4">
    <property type="entry name" value="DOMAIN PROTEIN, PUTATIVE (AFU_ORTHOLOGUE AFUA_5G01990)-RELATED"/>
    <property type="match status" value="1"/>
</dbReference>
<dbReference type="PANTHER" id="PTHR36195">
    <property type="entry name" value="DOMAIN PROTEIN, PUTATIVE (AFU_ORTHOLOGUE AFUA_5G01990)-RELATED-RELATED"/>
    <property type="match status" value="1"/>
</dbReference>
<gene>
    <name evidence="2" type="ORF">BS50DRAFT_236385</name>
</gene>
<reference evidence="2 3" key="1">
    <citation type="journal article" date="2018" name="Front. Microbiol.">
        <title>Genome-Wide Analysis of Corynespora cassiicola Leaf Fall Disease Putative Effectors.</title>
        <authorList>
            <person name="Lopez D."/>
            <person name="Ribeiro S."/>
            <person name="Label P."/>
            <person name="Fumanal B."/>
            <person name="Venisse J.S."/>
            <person name="Kohler A."/>
            <person name="de Oliveira R.R."/>
            <person name="Labutti K."/>
            <person name="Lipzen A."/>
            <person name="Lail K."/>
            <person name="Bauer D."/>
            <person name="Ohm R.A."/>
            <person name="Barry K.W."/>
            <person name="Spatafora J."/>
            <person name="Grigoriev I.V."/>
            <person name="Martin F.M."/>
            <person name="Pujade-Renaud V."/>
        </authorList>
    </citation>
    <scope>NUCLEOTIDE SEQUENCE [LARGE SCALE GENOMIC DNA]</scope>
    <source>
        <strain evidence="2 3">Philippines</strain>
    </source>
</reference>
<name>A0A2T2P2F7_CORCC</name>
<feature type="signal peptide" evidence="1">
    <location>
        <begin position="1"/>
        <end position="17"/>
    </location>
</feature>
<dbReference type="OrthoDB" id="3682664at2759"/>